<dbReference type="Gene3D" id="3.40.720.10">
    <property type="entry name" value="Alkaline Phosphatase, subunit A"/>
    <property type="match status" value="1"/>
</dbReference>
<feature type="domain" description="Sulfatase N-terminal" evidence="7">
    <location>
        <begin position="48"/>
        <end position="346"/>
    </location>
</feature>
<dbReference type="AlphaFoldDB" id="A0A2U2B8K0"/>
<keyword evidence="6" id="KW-0812">Transmembrane</keyword>
<dbReference type="RefSeq" id="WP_109264372.1">
    <property type="nucleotide sequence ID" value="NZ_QEWP01000007.1"/>
</dbReference>
<evidence type="ECO:0000259" key="7">
    <source>
        <dbReference type="Pfam" id="PF00884"/>
    </source>
</evidence>
<sequence length="606" mass="68869">MKLYDRICFSGLRMNGNFFKSFLRIGLMAVLLVFWASCKEVLKPGNPPNILLILTDDQAYGDLSMNGNPWVETPVIDNLAQEGAYASHFYVSPVCAPTRASLLTGRYHQKTGVSGVTRGREDMSLEEETMGDVFKTAGYTTGIFGKWHNGAHYPYHPLGRGFDEFAGFTSGHWSSYFNTTIEKNGKPFETKGYLPDVLTDEAIRFMRDAANNGQPFLCYVPFQTPHTPLQVPDKYFDKYKAKGLDDFNACIYGMCENIDDNVNRLLVALDEMKMTENTIVVYFSDNGPLNYRYNLGLKGRKGQVNEGGVRVPFIMKWPQQVKGGIVIDESLAHIDILPTLADLAGIDHEFKNRLDGRSFKSLLDGQGALPDRFLFNEFFGKERVLYDPYLMVGENLYDVREDPLQKKNLKEDAPLVYDSLKTVFDSWMADVKPEESGKKYIPLGYDAYPVTTLPAHEAHLFPPFEARKDRRHTGIAYHSLYGWAHDWIDYWTSTDAYAEWYIDVVNSGRYKIEMDYALLPENIGTVLHLSIGDKHLSVEVDEAFMHSPRENHDRVEREQEAPETDWGTLSPGEISLPEGRTRVKIQAQFIPGSKTIELKGLRIIKQ</sequence>
<feature type="region of interest" description="Disordered" evidence="5">
    <location>
        <begin position="548"/>
        <end position="574"/>
    </location>
</feature>
<protein>
    <recommendedName>
        <fullName evidence="7">Sulfatase N-terminal domain-containing protein</fullName>
    </recommendedName>
</protein>
<evidence type="ECO:0000256" key="2">
    <source>
        <dbReference type="ARBA" id="ARBA00022723"/>
    </source>
</evidence>
<keyword evidence="3" id="KW-0378">Hydrolase</keyword>
<keyword evidence="9" id="KW-1185">Reference proteome</keyword>
<dbReference type="Gene3D" id="2.60.120.260">
    <property type="entry name" value="Galactose-binding domain-like"/>
    <property type="match status" value="1"/>
</dbReference>
<dbReference type="GO" id="GO:0046872">
    <property type="term" value="F:metal ion binding"/>
    <property type="evidence" value="ECO:0007669"/>
    <property type="project" value="UniProtKB-KW"/>
</dbReference>
<gene>
    <name evidence="8" type="ORF">DDZ16_10280</name>
</gene>
<dbReference type="InterPro" id="IPR050738">
    <property type="entry name" value="Sulfatase"/>
</dbReference>
<evidence type="ECO:0000256" key="1">
    <source>
        <dbReference type="ARBA" id="ARBA00008779"/>
    </source>
</evidence>
<comment type="similarity">
    <text evidence="1">Belongs to the sulfatase family.</text>
</comment>
<dbReference type="InterPro" id="IPR024607">
    <property type="entry name" value="Sulfatase_CS"/>
</dbReference>
<dbReference type="EMBL" id="QEWP01000007">
    <property type="protein sequence ID" value="PWD99387.1"/>
    <property type="molecule type" value="Genomic_DNA"/>
</dbReference>
<accession>A0A2U2B8K0</accession>
<evidence type="ECO:0000256" key="5">
    <source>
        <dbReference type="SAM" id="MobiDB-lite"/>
    </source>
</evidence>
<dbReference type="InterPro" id="IPR017850">
    <property type="entry name" value="Alkaline_phosphatase_core_sf"/>
</dbReference>
<dbReference type="GO" id="GO:0004065">
    <property type="term" value="F:arylsulfatase activity"/>
    <property type="evidence" value="ECO:0007669"/>
    <property type="project" value="TreeGrafter"/>
</dbReference>
<feature type="compositionally biased region" description="Basic and acidic residues" evidence="5">
    <location>
        <begin position="548"/>
        <end position="560"/>
    </location>
</feature>
<dbReference type="Pfam" id="PF00884">
    <property type="entry name" value="Sulfatase"/>
    <property type="match status" value="1"/>
</dbReference>
<dbReference type="SUPFAM" id="SSF53649">
    <property type="entry name" value="Alkaline phosphatase-like"/>
    <property type="match status" value="1"/>
</dbReference>
<evidence type="ECO:0000313" key="9">
    <source>
        <dbReference type="Proteomes" id="UP000244956"/>
    </source>
</evidence>
<proteinExistence type="inferred from homology"/>
<dbReference type="PANTHER" id="PTHR42693">
    <property type="entry name" value="ARYLSULFATASE FAMILY MEMBER"/>
    <property type="match status" value="1"/>
</dbReference>
<organism evidence="8 9">
    <name type="scientific">Marinilabilia rubra</name>
    <dbReference type="NCBI Taxonomy" id="2162893"/>
    <lineage>
        <taxon>Bacteria</taxon>
        <taxon>Pseudomonadati</taxon>
        <taxon>Bacteroidota</taxon>
        <taxon>Bacteroidia</taxon>
        <taxon>Marinilabiliales</taxon>
        <taxon>Marinilabiliaceae</taxon>
        <taxon>Marinilabilia</taxon>
    </lineage>
</organism>
<evidence type="ECO:0000256" key="6">
    <source>
        <dbReference type="SAM" id="Phobius"/>
    </source>
</evidence>
<dbReference type="PANTHER" id="PTHR42693:SF53">
    <property type="entry name" value="ENDO-4-O-SULFATASE"/>
    <property type="match status" value="1"/>
</dbReference>
<reference evidence="8 9" key="1">
    <citation type="submission" date="2018-05" db="EMBL/GenBank/DDBJ databases">
        <title>Marinilabilia rubrum sp. nov., isolated from saltern sediment.</title>
        <authorList>
            <person name="Zhang R."/>
        </authorList>
    </citation>
    <scope>NUCLEOTIDE SEQUENCE [LARGE SCALE GENOMIC DNA]</scope>
    <source>
        <strain evidence="8 9">WTE16</strain>
    </source>
</reference>
<dbReference type="CDD" id="cd16146">
    <property type="entry name" value="ARS_like"/>
    <property type="match status" value="1"/>
</dbReference>
<dbReference type="Proteomes" id="UP000244956">
    <property type="component" value="Unassembled WGS sequence"/>
</dbReference>
<dbReference type="InterPro" id="IPR000917">
    <property type="entry name" value="Sulfatase_N"/>
</dbReference>
<evidence type="ECO:0000256" key="3">
    <source>
        <dbReference type="ARBA" id="ARBA00022801"/>
    </source>
</evidence>
<name>A0A2U2B8K0_9BACT</name>
<evidence type="ECO:0000256" key="4">
    <source>
        <dbReference type="ARBA" id="ARBA00022837"/>
    </source>
</evidence>
<keyword evidence="2" id="KW-0479">Metal-binding</keyword>
<comment type="caution">
    <text evidence="8">The sequence shown here is derived from an EMBL/GenBank/DDBJ whole genome shotgun (WGS) entry which is preliminary data.</text>
</comment>
<evidence type="ECO:0000313" key="8">
    <source>
        <dbReference type="EMBL" id="PWD99387.1"/>
    </source>
</evidence>
<keyword evidence="6" id="KW-1133">Transmembrane helix</keyword>
<feature type="transmembrane region" description="Helical" evidence="6">
    <location>
        <begin position="21"/>
        <end position="37"/>
    </location>
</feature>
<keyword evidence="4" id="KW-0106">Calcium</keyword>
<dbReference type="OrthoDB" id="756520at2"/>
<keyword evidence="6" id="KW-0472">Membrane</keyword>
<dbReference type="PROSITE" id="PS00523">
    <property type="entry name" value="SULFATASE_1"/>
    <property type="match status" value="1"/>
</dbReference>